<organism evidence="1 2">
    <name type="scientific">Mycolicibacterium iranicum</name>
    <name type="common">Mycobacterium iranicum</name>
    <dbReference type="NCBI Taxonomy" id="912594"/>
    <lineage>
        <taxon>Bacteria</taxon>
        <taxon>Bacillati</taxon>
        <taxon>Actinomycetota</taxon>
        <taxon>Actinomycetes</taxon>
        <taxon>Mycobacteriales</taxon>
        <taxon>Mycobacteriaceae</taxon>
        <taxon>Mycolicibacterium</taxon>
    </lineage>
</organism>
<sequence>MRSLDVPVLVLLAGRRVMHDARRAAEMARKLLAHGQVELWQDASPAISGKFSDEIGAGAGIFWSEFSPD</sequence>
<protein>
    <submittedName>
        <fullName evidence="1">Uncharacterized protein</fullName>
    </submittedName>
</protein>
<dbReference type="AlphaFoldDB" id="A0A178LPJ8"/>
<dbReference type="Proteomes" id="UP000078396">
    <property type="component" value="Unassembled WGS sequence"/>
</dbReference>
<proteinExistence type="predicted"/>
<gene>
    <name evidence="1" type="ORF">A4X20_07255</name>
</gene>
<evidence type="ECO:0000313" key="1">
    <source>
        <dbReference type="EMBL" id="OAN34488.1"/>
    </source>
</evidence>
<comment type="caution">
    <text evidence="1">The sequence shown here is derived from an EMBL/GenBank/DDBJ whole genome shotgun (WGS) entry which is preliminary data.</text>
</comment>
<accession>A0A178LPJ8</accession>
<reference evidence="1 2" key="1">
    <citation type="submission" date="2016-04" db="EMBL/GenBank/DDBJ databases">
        <title>Draft Genome Sequences of Staphylococcus capitis Strain H36, S. capitis Strain H65, S. cohnii Strain H62, S. hominis Strain H69, Mycobacterium iranicum Strain H39, Plantibacter sp. Strain H53, Pseudomonas oryzihabitans Strain H72, and Microbacterium sp. Strain H83, isolated from residential settings.</title>
        <authorList>
            <person name="Lymperopoulou D."/>
            <person name="Adams R.I."/>
            <person name="Lindow S."/>
            <person name="Coil D.A."/>
            <person name="Jospin G."/>
            <person name="Eisen J.A."/>
        </authorList>
    </citation>
    <scope>NUCLEOTIDE SEQUENCE [LARGE SCALE GENOMIC DNA]</scope>
    <source>
        <strain evidence="1 2">H39</strain>
    </source>
</reference>
<dbReference type="EMBL" id="LWCS01000043">
    <property type="protein sequence ID" value="OAN34488.1"/>
    <property type="molecule type" value="Genomic_DNA"/>
</dbReference>
<name>A0A178LPJ8_MYCIR</name>
<evidence type="ECO:0000313" key="2">
    <source>
        <dbReference type="Proteomes" id="UP000078396"/>
    </source>
</evidence>